<reference evidence="3" key="2">
    <citation type="submission" date="2014-08" db="EMBL/GenBank/DDBJ databases">
        <title>Exploiting Issatchenkia orientalis SD108 for Succinic Acid Production.</title>
        <authorList>
            <person name="Xiao H."/>
            <person name="Shao Z."/>
            <person name="Jiang Y."/>
            <person name="Dole S."/>
            <person name="Zhao H."/>
        </authorList>
    </citation>
    <scope>NUCLEOTIDE SEQUENCE [LARGE SCALE GENOMIC DNA]</scope>
    <source>
        <strain evidence="3">SD108</strain>
    </source>
</reference>
<evidence type="ECO:0000313" key="9">
    <source>
        <dbReference type="Proteomes" id="UP000249293"/>
    </source>
</evidence>
<dbReference type="Proteomes" id="UP000189274">
    <property type="component" value="Unassembled WGS sequence"/>
</dbReference>
<dbReference type="Proteomes" id="UP000195871">
    <property type="component" value="Unassembled WGS sequence"/>
</dbReference>
<dbReference type="HOGENOM" id="CLU_086433_0_0_1"/>
<dbReference type="AlphaFoldDB" id="A0A099P3D5"/>
<dbReference type="PANTHER" id="PTHR28268">
    <property type="entry name" value="MICOS SUBUNIT MIC26"/>
    <property type="match status" value="1"/>
</dbReference>
<dbReference type="GO" id="GO:0044284">
    <property type="term" value="C:mitochondrial crista junction"/>
    <property type="evidence" value="ECO:0007669"/>
    <property type="project" value="TreeGrafter"/>
</dbReference>
<accession>A0A099P3D5</accession>
<dbReference type="InterPro" id="IPR019166">
    <property type="entry name" value="MIC26/MIC27"/>
</dbReference>
<reference evidence="4" key="4">
    <citation type="submission" date="2017-01" db="EMBL/GenBank/DDBJ databases">
        <authorList>
            <person name="Mah S.A."/>
            <person name="Swanson W.J."/>
            <person name="Moy G.W."/>
            <person name="Vacquier V.D."/>
        </authorList>
    </citation>
    <scope>NUCLEOTIDE SEQUENCE [LARGE SCALE GENOMIC DNA]</scope>
    <source>
        <strain evidence="4">129</strain>
    </source>
</reference>
<comment type="function">
    <text evidence="1">Component of the MICOS complex, a large protein complex of the mitochondrial inner membrane that plays crucial roles in the maintenance of crista junctions, inner membrane architecture, and formation of contact sites to the outer membrane.</text>
</comment>
<keyword evidence="1" id="KW-0496">Mitochondrion</keyword>
<sequence length="239" mass="27224">MSSTILKAGLLVSSTSITYLTFSESIKCESKRTFYNDEPQQVSVSETTPSEPQLSKFVKEEQSIESLLEPRIKSAREELYKYFELSKKYYIEKSEQYFKAEREVFSTASSLHDRREEFFPDALYVITGGLFGSVLARKKNILIRVLAPVATGLLSFKLFFPKTFNNVFGFLENVEKEKLPAVHTKQVEFAEKSEELVKSTSSTIVESSKEVEGFLAKVKRSIGEYTGLNVDQIITEKKK</sequence>
<evidence type="ECO:0000313" key="3">
    <source>
        <dbReference type="EMBL" id="KGK38804.1"/>
    </source>
</evidence>
<keyword evidence="1" id="KW-0472">Membrane</keyword>
<proteinExistence type="predicted"/>
<dbReference type="Proteomes" id="UP000249293">
    <property type="component" value="Chromosome 2"/>
</dbReference>
<evidence type="ECO:0000256" key="1">
    <source>
        <dbReference type="RuleBase" id="RU363021"/>
    </source>
</evidence>
<evidence type="ECO:0000313" key="6">
    <source>
        <dbReference type="Proteomes" id="UP000029867"/>
    </source>
</evidence>
<keyword evidence="9" id="KW-1185">Reference proteome</keyword>
<dbReference type="GO" id="GO:0061617">
    <property type="term" value="C:MICOS complex"/>
    <property type="evidence" value="ECO:0007669"/>
    <property type="project" value="UniProtKB-UniRule"/>
</dbReference>
<reference evidence="5 8" key="5">
    <citation type="submission" date="2017-05" db="EMBL/GenBank/DDBJ databases">
        <title>The Genome Sequence of Candida krusei Ckrusei653.</title>
        <authorList>
            <person name="Cuomo C."/>
            <person name="Forche A."/>
            <person name="Young S."/>
            <person name="Abouelleil A."/>
            <person name="Cao P."/>
            <person name="Chapman S."/>
            <person name="Cusick C."/>
            <person name="Shea T."/>
            <person name="Nusbaum C."/>
            <person name="Birren B."/>
        </authorList>
    </citation>
    <scope>NUCLEOTIDE SEQUENCE [LARGE SCALE GENOMIC DNA]</scope>
    <source>
        <strain evidence="5 8">Ckrusei653</strain>
    </source>
</reference>
<reference evidence="2 9" key="6">
    <citation type="submission" date="2018-06" db="EMBL/GenBank/DDBJ databases">
        <title>Population genomics shows no distinction between pathogenic Candida krusei and environmental Pichia kudriavzevii: One species, four names.</title>
        <authorList>
            <person name="Douglass A.P."/>
            <person name="Offei B."/>
            <person name="Braun-Galleani S."/>
            <person name="Coughlan A.Y."/>
            <person name="Martos A."/>
            <person name="Ortiz-Merino R.A."/>
            <person name="Byrne K.P."/>
            <person name="Wolfe K.H."/>
        </authorList>
    </citation>
    <scope>NUCLEOTIDE SEQUENCE [LARGE SCALE GENOMIC DNA]</scope>
    <source>
        <strain evidence="2 9">CBS573</strain>
    </source>
</reference>
<evidence type="ECO:0000313" key="8">
    <source>
        <dbReference type="Proteomes" id="UP000195871"/>
    </source>
</evidence>
<dbReference type="Pfam" id="PF09769">
    <property type="entry name" value="ApoO"/>
    <property type="match status" value="1"/>
</dbReference>
<organism evidence="3 6">
    <name type="scientific">Pichia kudriavzevii</name>
    <name type="common">Yeast</name>
    <name type="synonym">Issatchenkia orientalis</name>
    <dbReference type="NCBI Taxonomy" id="4909"/>
    <lineage>
        <taxon>Eukaryota</taxon>
        <taxon>Fungi</taxon>
        <taxon>Dikarya</taxon>
        <taxon>Ascomycota</taxon>
        <taxon>Saccharomycotina</taxon>
        <taxon>Pichiomycetes</taxon>
        <taxon>Pichiales</taxon>
        <taxon>Pichiaceae</taxon>
        <taxon>Pichia</taxon>
    </lineage>
</organism>
<reference evidence="6" key="1">
    <citation type="journal article" date="2014" name="Microb. Cell Fact.">
        <title>Exploiting Issatchenkia orientalis SD108 for succinic acid production.</title>
        <authorList>
            <person name="Xiao H."/>
            <person name="Shao Z."/>
            <person name="Jiang Y."/>
            <person name="Dole S."/>
            <person name="Zhao H."/>
        </authorList>
    </citation>
    <scope>NUCLEOTIDE SEQUENCE [LARGE SCALE GENOMIC DNA]</scope>
    <source>
        <strain evidence="6">SD108</strain>
    </source>
</reference>
<dbReference type="InterPro" id="IPR033181">
    <property type="entry name" value="Mic26_fungi"/>
</dbReference>
<dbReference type="EMBL" id="CP028774">
    <property type="protein sequence ID" value="AWU74855.1"/>
    <property type="molecule type" value="Genomic_DNA"/>
</dbReference>
<dbReference type="EMBL" id="NHMM01000010">
    <property type="protein sequence ID" value="OUT19972.1"/>
    <property type="molecule type" value="Genomic_DNA"/>
</dbReference>
<dbReference type="eggNOG" id="ENOG502S70K">
    <property type="taxonomic scope" value="Eukaryota"/>
</dbReference>
<evidence type="ECO:0000313" key="7">
    <source>
        <dbReference type="Proteomes" id="UP000189274"/>
    </source>
</evidence>
<evidence type="ECO:0000313" key="2">
    <source>
        <dbReference type="EMBL" id="AWU74855.1"/>
    </source>
</evidence>
<reference evidence="7" key="3">
    <citation type="journal article" date="2017" name="Genome Announc.">
        <title>Genome sequences of Cyberlindnera fabianii 65, Pichia kudriavzevii 129, and Saccharomyces cerevisiae 131 isolated from fermented masau fruits in Zimbabwe.</title>
        <authorList>
            <person name="van Rijswijck I.M.H."/>
            <person name="Derks M.F.L."/>
            <person name="Abee T."/>
            <person name="de Ridder D."/>
            <person name="Smid E.J."/>
        </authorList>
    </citation>
    <scope>NUCLEOTIDE SEQUENCE [LARGE SCALE GENOMIC DNA]</scope>
    <source>
        <strain evidence="7">129</strain>
    </source>
</reference>
<dbReference type="GO" id="GO:0042407">
    <property type="term" value="P:cristae formation"/>
    <property type="evidence" value="ECO:0007669"/>
    <property type="project" value="InterPro"/>
</dbReference>
<dbReference type="PANTHER" id="PTHR28268:SF1">
    <property type="entry name" value="MICOS SUBUNIT MIC26"/>
    <property type="match status" value="1"/>
</dbReference>
<name>A0A099P3D5_PICKU</name>
<evidence type="ECO:0000313" key="5">
    <source>
        <dbReference type="EMBL" id="OUT19972.1"/>
    </source>
</evidence>
<dbReference type="EMBL" id="MQVM01000015">
    <property type="protein sequence ID" value="ONH73346.1"/>
    <property type="molecule type" value="Genomic_DNA"/>
</dbReference>
<dbReference type="EMBL" id="JQFK01000015">
    <property type="protein sequence ID" value="KGK38804.1"/>
    <property type="molecule type" value="Genomic_DNA"/>
</dbReference>
<gene>
    <name evidence="4" type="ORF">BOH78_3240</name>
    <name evidence="2" type="ORF">C5L36_0B01215</name>
    <name evidence="5" type="ORF">CAS74_005093</name>
    <name evidence="3" type="ORF">JL09_g2032</name>
</gene>
<comment type="subunit">
    <text evidence="1">Component of the mitochondrial contact site and cristae organizing system (MICOS) complex.</text>
</comment>
<protein>
    <recommendedName>
        <fullName evidence="1">MICOS complex subunit</fullName>
    </recommendedName>
</protein>
<dbReference type="VEuPathDB" id="FungiDB:C5L36_0B01215"/>
<dbReference type="STRING" id="4909.A0A099P3D5"/>
<dbReference type="Proteomes" id="UP000029867">
    <property type="component" value="Unassembled WGS sequence"/>
</dbReference>
<evidence type="ECO:0000313" key="4">
    <source>
        <dbReference type="EMBL" id="ONH73346.1"/>
    </source>
</evidence>
<dbReference type="OrthoDB" id="2399148at2759"/>
<comment type="subcellular location">
    <subcellularLocation>
        <location evidence="1">Mitochondrion inner membrane</location>
    </subcellularLocation>
</comment>
<keyword evidence="1" id="KW-0999">Mitochondrion inner membrane</keyword>